<evidence type="ECO:0000256" key="2">
    <source>
        <dbReference type="SAM" id="Phobius"/>
    </source>
</evidence>
<proteinExistence type="predicted"/>
<dbReference type="InterPro" id="IPR045339">
    <property type="entry name" value="DUF6534"/>
</dbReference>
<keyword evidence="5" id="KW-1185">Reference proteome</keyword>
<evidence type="ECO:0000259" key="3">
    <source>
        <dbReference type="Pfam" id="PF20152"/>
    </source>
</evidence>
<evidence type="ECO:0000313" key="5">
    <source>
        <dbReference type="Proteomes" id="UP000620124"/>
    </source>
</evidence>
<feature type="region of interest" description="Disordered" evidence="1">
    <location>
        <begin position="267"/>
        <end position="286"/>
    </location>
</feature>
<feature type="transmembrane region" description="Helical" evidence="2">
    <location>
        <begin position="237"/>
        <end position="259"/>
    </location>
</feature>
<keyword evidence="2" id="KW-1133">Transmembrane helix</keyword>
<dbReference type="AlphaFoldDB" id="A0A8H6XCF2"/>
<feature type="transmembrane region" description="Helical" evidence="2">
    <location>
        <begin position="212"/>
        <end position="231"/>
    </location>
</feature>
<accession>A0A8H6XCF2</accession>
<dbReference type="PANTHER" id="PTHR40465:SF1">
    <property type="entry name" value="DUF6534 DOMAIN-CONTAINING PROTEIN"/>
    <property type="match status" value="1"/>
</dbReference>
<evidence type="ECO:0000256" key="1">
    <source>
        <dbReference type="SAM" id="MobiDB-lite"/>
    </source>
</evidence>
<feature type="transmembrane region" description="Helical" evidence="2">
    <location>
        <begin position="101"/>
        <end position="124"/>
    </location>
</feature>
<dbReference type="Pfam" id="PF20152">
    <property type="entry name" value="DUF6534"/>
    <property type="match status" value="1"/>
</dbReference>
<evidence type="ECO:0000313" key="4">
    <source>
        <dbReference type="EMBL" id="KAF7338174.1"/>
    </source>
</evidence>
<sequence>MSTSNISLSPASRVFVDTRSTSLGPWVLGGFLDSILMGIIFCQVVNYFQLRHGMSRYYTSLVVFVAFLSVLKTTQAIAVVWVQNVQEYANPDVARNLLNVAWWQVSVAFMTGIIGSTVQSFFALRYFKLSRNWAGAIFICLAILLALTGICLSMISILANNVKAKVMWLLVHFVSVAIADLAITIGTCYTLRQRSTGFASTASVVNRILRMVFESAIPPTLIATIDLILSQTLGPRLLWHLFVNYSLSKVYVISLLYTLNSIAEHRKDRSTQSRSTQSNGYSNRVTSRGDIELAPRTVDRHGIFVETQVTTHVSPEHPIAVDSGLPGGRALAENDFALPKENISAT</sequence>
<dbReference type="OrthoDB" id="3206554at2759"/>
<dbReference type="PANTHER" id="PTHR40465">
    <property type="entry name" value="CHROMOSOME 1, WHOLE GENOME SHOTGUN SEQUENCE"/>
    <property type="match status" value="1"/>
</dbReference>
<reference evidence="4" key="1">
    <citation type="submission" date="2020-05" db="EMBL/GenBank/DDBJ databases">
        <title>Mycena genomes resolve the evolution of fungal bioluminescence.</title>
        <authorList>
            <person name="Tsai I.J."/>
        </authorList>
    </citation>
    <scope>NUCLEOTIDE SEQUENCE</scope>
    <source>
        <strain evidence="4">CCC161011</strain>
    </source>
</reference>
<protein>
    <recommendedName>
        <fullName evidence="3">DUF6534 domain-containing protein</fullName>
    </recommendedName>
</protein>
<feature type="compositionally biased region" description="Polar residues" evidence="1">
    <location>
        <begin position="272"/>
        <end position="286"/>
    </location>
</feature>
<feature type="transmembrane region" description="Helical" evidence="2">
    <location>
        <begin position="23"/>
        <end position="45"/>
    </location>
</feature>
<dbReference type="EMBL" id="JACAZI010000021">
    <property type="protein sequence ID" value="KAF7338174.1"/>
    <property type="molecule type" value="Genomic_DNA"/>
</dbReference>
<feature type="domain" description="DUF6534" evidence="3">
    <location>
        <begin position="177"/>
        <end position="261"/>
    </location>
</feature>
<dbReference type="Proteomes" id="UP000620124">
    <property type="component" value="Unassembled WGS sequence"/>
</dbReference>
<name>A0A8H6XCF2_9AGAR</name>
<feature type="transmembrane region" description="Helical" evidence="2">
    <location>
        <begin position="136"/>
        <end position="160"/>
    </location>
</feature>
<feature type="transmembrane region" description="Helical" evidence="2">
    <location>
        <begin position="166"/>
        <end position="191"/>
    </location>
</feature>
<feature type="transmembrane region" description="Helical" evidence="2">
    <location>
        <begin position="57"/>
        <end position="81"/>
    </location>
</feature>
<organism evidence="4 5">
    <name type="scientific">Mycena venus</name>
    <dbReference type="NCBI Taxonomy" id="2733690"/>
    <lineage>
        <taxon>Eukaryota</taxon>
        <taxon>Fungi</taxon>
        <taxon>Dikarya</taxon>
        <taxon>Basidiomycota</taxon>
        <taxon>Agaricomycotina</taxon>
        <taxon>Agaricomycetes</taxon>
        <taxon>Agaricomycetidae</taxon>
        <taxon>Agaricales</taxon>
        <taxon>Marasmiineae</taxon>
        <taxon>Mycenaceae</taxon>
        <taxon>Mycena</taxon>
    </lineage>
</organism>
<keyword evidence="2" id="KW-0812">Transmembrane</keyword>
<keyword evidence="2" id="KW-0472">Membrane</keyword>
<gene>
    <name evidence="4" type="ORF">MVEN_02042300</name>
</gene>
<comment type="caution">
    <text evidence="4">The sequence shown here is derived from an EMBL/GenBank/DDBJ whole genome shotgun (WGS) entry which is preliminary data.</text>
</comment>